<dbReference type="Proteomes" id="UP000235371">
    <property type="component" value="Unassembled WGS sequence"/>
</dbReference>
<dbReference type="OrthoDB" id="3454356at2759"/>
<reference evidence="1 2" key="1">
    <citation type="submission" date="2016-04" db="EMBL/GenBank/DDBJ databases">
        <title>A degradative enzymes factory behind the ericoid mycorrhizal symbiosis.</title>
        <authorList>
            <consortium name="DOE Joint Genome Institute"/>
            <person name="Martino E."/>
            <person name="Morin E."/>
            <person name="Grelet G."/>
            <person name="Kuo A."/>
            <person name="Kohler A."/>
            <person name="Daghino S."/>
            <person name="Barry K."/>
            <person name="Choi C."/>
            <person name="Cichocki N."/>
            <person name="Clum A."/>
            <person name="Copeland A."/>
            <person name="Hainaut M."/>
            <person name="Haridas S."/>
            <person name="Labutti K."/>
            <person name="Lindquist E."/>
            <person name="Lipzen A."/>
            <person name="Khouja H.-R."/>
            <person name="Murat C."/>
            <person name="Ohm R."/>
            <person name="Olson A."/>
            <person name="Spatafora J."/>
            <person name="Veneault-Fourrey C."/>
            <person name="Henrissat B."/>
            <person name="Grigoriev I."/>
            <person name="Martin F."/>
            <person name="Perotto S."/>
        </authorList>
    </citation>
    <scope>NUCLEOTIDE SEQUENCE [LARGE SCALE GENOMIC DNA]</scope>
    <source>
        <strain evidence="1 2">E</strain>
    </source>
</reference>
<dbReference type="EMBL" id="KZ613859">
    <property type="protein sequence ID" value="PMD54637.1"/>
    <property type="molecule type" value="Genomic_DNA"/>
</dbReference>
<keyword evidence="2" id="KW-1185">Reference proteome</keyword>
<dbReference type="RefSeq" id="XP_024731541.1">
    <property type="nucleotide sequence ID" value="XM_024881234.1"/>
</dbReference>
<dbReference type="AlphaFoldDB" id="A0A2J6SV37"/>
<proteinExistence type="predicted"/>
<evidence type="ECO:0000313" key="1">
    <source>
        <dbReference type="EMBL" id="PMD54637.1"/>
    </source>
</evidence>
<evidence type="ECO:0000313" key="2">
    <source>
        <dbReference type="Proteomes" id="UP000235371"/>
    </source>
</evidence>
<gene>
    <name evidence="1" type="ORF">K444DRAFT_617999</name>
</gene>
<dbReference type="InParanoid" id="A0A2J6SV37"/>
<protein>
    <submittedName>
        <fullName evidence="1">Uncharacterized protein</fullName>
    </submittedName>
</protein>
<organism evidence="1 2">
    <name type="scientific">Hyaloscypha bicolor E</name>
    <dbReference type="NCBI Taxonomy" id="1095630"/>
    <lineage>
        <taxon>Eukaryota</taxon>
        <taxon>Fungi</taxon>
        <taxon>Dikarya</taxon>
        <taxon>Ascomycota</taxon>
        <taxon>Pezizomycotina</taxon>
        <taxon>Leotiomycetes</taxon>
        <taxon>Helotiales</taxon>
        <taxon>Hyaloscyphaceae</taxon>
        <taxon>Hyaloscypha</taxon>
        <taxon>Hyaloscypha bicolor</taxon>
    </lineage>
</organism>
<name>A0A2J6SV37_9HELO</name>
<accession>A0A2J6SV37</accession>
<dbReference type="GeneID" id="36589311"/>
<sequence>MELHSRQDCTGVAPSLGGQACGGTNVMTCLTEDTWQCPNGDTGVVPPDTVCICNAFRHPGWIPNNELPNQDGTECHKGIVCVIEGGTQFRVCGVSGLQPPQDVPPVTVCRDGGIT</sequence>
<dbReference type="PROSITE" id="PS51257">
    <property type="entry name" value="PROKAR_LIPOPROTEIN"/>
    <property type="match status" value="1"/>
</dbReference>